<reference evidence="2" key="1">
    <citation type="journal article" date="2019" name="Int. J. Syst. Evol. Microbiol.">
        <title>The Global Catalogue of Microorganisms (GCM) 10K type strain sequencing project: providing services to taxonomists for standard genome sequencing and annotation.</title>
        <authorList>
            <consortium name="The Broad Institute Genomics Platform"/>
            <consortium name="The Broad Institute Genome Sequencing Center for Infectious Disease"/>
            <person name="Wu L."/>
            <person name="Ma J."/>
        </authorList>
    </citation>
    <scope>NUCLEOTIDE SEQUENCE [LARGE SCALE GENOMIC DNA]</scope>
    <source>
        <strain evidence="2">JCM 17927</strain>
    </source>
</reference>
<name>A0ABP8NFH5_9BACT</name>
<accession>A0ABP8NFH5</accession>
<proteinExistence type="predicted"/>
<keyword evidence="2" id="KW-1185">Reference proteome</keyword>
<sequence>MSELDEVAERFWKLTHHADSLNEAITRVKQKSLITSLPATKRYPQLEIDEATYEDSKQILLNFVEKLIAFYDAKGTSIDEVDNVFETIPLKDQIHDEARQIQIMLNTNQLLSPKEFQFWDRIITIMGNQRSLLFQKLLNA</sequence>
<evidence type="ECO:0000313" key="1">
    <source>
        <dbReference type="EMBL" id="GAA4464933.1"/>
    </source>
</evidence>
<organism evidence="1 2">
    <name type="scientific">Nibrella saemangeumensis</name>
    <dbReference type="NCBI Taxonomy" id="1084526"/>
    <lineage>
        <taxon>Bacteria</taxon>
        <taxon>Pseudomonadati</taxon>
        <taxon>Bacteroidota</taxon>
        <taxon>Cytophagia</taxon>
        <taxon>Cytophagales</taxon>
        <taxon>Spirosomataceae</taxon>
        <taxon>Nibrella</taxon>
    </lineage>
</organism>
<dbReference type="Proteomes" id="UP001501175">
    <property type="component" value="Unassembled WGS sequence"/>
</dbReference>
<dbReference type="RefSeq" id="WP_345247268.1">
    <property type="nucleotide sequence ID" value="NZ_BAABHD010000078.1"/>
</dbReference>
<gene>
    <name evidence="1" type="ORF">GCM10023189_44880</name>
</gene>
<comment type="caution">
    <text evidence="1">The sequence shown here is derived from an EMBL/GenBank/DDBJ whole genome shotgun (WGS) entry which is preliminary data.</text>
</comment>
<evidence type="ECO:0000313" key="2">
    <source>
        <dbReference type="Proteomes" id="UP001501175"/>
    </source>
</evidence>
<protein>
    <submittedName>
        <fullName evidence="1">Uncharacterized protein</fullName>
    </submittedName>
</protein>
<dbReference type="EMBL" id="BAABHD010000078">
    <property type="protein sequence ID" value="GAA4464933.1"/>
    <property type="molecule type" value="Genomic_DNA"/>
</dbReference>